<evidence type="ECO:0000256" key="2">
    <source>
        <dbReference type="ARBA" id="ARBA00022649"/>
    </source>
</evidence>
<dbReference type="InterPro" id="IPR011067">
    <property type="entry name" value="Plasmid_toxin/cell-grow_inhib"/>
</dbReference>
<sequence>MTKEYIPDKKDLMYLDFDPQSGIEIKKRRPALVLSNQDYSKKTGLVAVSPITHTRKNKITSIKVGGKQIDGYVNALQFYTFDFRARDAQYIEKASQQVYFKTMNVIKQIF</sequence>
<evidence type="ECO:0000313" key="4">
    <source>
        <dbReference type="Proteomes" id="UP000051565"/>
    </source>
</evidence>
<keyword evidence="2" id="KW-1277">Toxin-antitoxin system</keyword>
<dbReference type="EMBL" id="JQBT01000036">
    <property type="protein sequence ID" value="KRN78260.1"/>
    <property type="molecule type" value="Genomic_DNA"/>
</dbReference>
<protein>
    <submittedName>
        <fullName evidence="3">Uncharacterized protein</fullName>
    </submittedName>
</protein>
<proteinExistence type="inferred from homology"/>
<reference evidence="3 4" key="1">
    <citation type="journal article" date="2015" name="Genome Announc.">
        <title>Expanding the biotechnology potential of lactobacilli through comparative genomics of 213 strains and associated genera.</title>
        <authorList>
            <person name="Sun Z."/>
            <person name="Harris H.M."/>
            <person name="McCann A."/>
            <person name="Guo C."/>
            <person name="Argimon S."/>
            <person name="Zhang W."/>
            <person name="Yang X."/>
            <person name="Jeffery I.B."/>
            <person name="Cooney J.C."/>
            <person name="Kagawa T.F."/>
            <person name="Liu W."/>
            <person name="Song Y."/>
            <person name="Salvetti E."/>
            <person name="Wrobel A."/>
            <person name="Rasinkangas P."/>
            <person name="Parkhill J."/>
            <person name="Rea M.C."/>
            <person name="O'Sullivan O."/>
            <person name="Ritari J."/>
            <person name="Douillard F.P."/>
            <person name="Paul Ross R."/>
            <person name="Yang R."/>
            <person name="Briner A.E."/>
            <person name="Felis G.E."/>
            <person name="de Vos W.M."/>
            <person name="Barrangou R."/>
            <person name="Klaenhammer T.R."/>
            <person name="Caufield P.W."/>
            <person name="Cui Y."/>
            <person name="Zhang H."/>
            <person name="O'Toole P.W."/>
        </authorList>
    </citation>
    <scope>NUCLEOTIDE SEQUENCE [LARGE SCALE GENOMIC DNA]</scope>
    <source>
        <strain evidence="3 4">DSM 20690</strain>
    </source>
</reference>
<evidence type="ECO:0000256" key="1">
    <source>
        <dbReference type="ARBA" id="ARBA00007521"/>
    </source>
</evidence>
<comment type="similarity">
    <text evidence="1">Belongs to the PemK/MazF family.</text>
</comment>
<dbReference type="InterPro" id="IPR003477">
    <property type="entry name" value="PemK-like"/>
</dbReference>
<dbReference type="SUPFAM" id="SSF50118">
    <property type="entry name" value="Cell growth inhibitor/plasmid maintenance toxic component"/>
    <property type="match status" value="1"/>
</dbReference>
<gene>
    <name evidence="3" type="ORF">IV52_GL001394</name>
</gene>
<keyword evidence="4" id="KW-1185">Reference proteome</keyword>
<accession>A0A0R2JV75</accession>
<dbReference type="Gene3D" id="2.30.30.110">
    <property type="match status" value="1"/>
</dbReference>
<dbReference type="STRING" id="53444.AYR59_01565"/>
<dbReference type="RefSeq" id="WP_054646512.1">
    <property type="nucleotide sequence ID" value="NZ_FUXS01000003.1"/>
</dbReference>
<dbReference type="GO" id="GO:0003677">
    <property type="term" value="F:DNA binding"/>
    <property type="evidence" value="ECO:0007669"/>
    <property type="project" value="InterPro"/>
</dbReference>
<dbReference type="Pfam" id="PF02452">
    <property type="entry name" value="PemK_toxin"/>
    <property type="match status" value="1"/>
</dbReference>
<dbReference type="GO" id="GO:0006402">
    <property type="term" value="P:mRNA catabolic process"/>
    <property type="evidence" value="ECO:0007669"/>
    <property type="project" value="TreeGrafter"/>
</dbReference>
<organism evidence="3 4">
    <name type="scientific">Fructilactobacillus lindneri DSM 20690 = JCM 11027</name>
    <dbReference type="NCBI Taxonomy" id="1122148"/>
    <lineage>
        <taxon>Bacteria</taxon>
        <taxon>Bacillati</taxon>
        <taxon>Bacillota</taxon>
        <taxon>Bacilli</taxon>
        <taxon>Lactobacillales</taxon>
        <taxon>Lactobacillaceae</taxon>
        <taxon>Fructilactobacillus</taxon>
    </lineage>
</organism>
<dbReference type="PANTHER" id="PTHR33988">
    <property type="entry name" value="ENDORIBONUCLEASE MAZF-RELATED"/>
    <property type="match status" value="1"/>
</dbReference>
<dbReference type="GO" id="GO:0016075">
    <property type="term" value="P:rRNA catabolic process"/>
    <property type="evidence" value="ECO:0007669"/>
    <property type="project" value="TreeGrafter"/>
</dbReference>
<dbReference type="GeneID" id="61249570"/>
<dbReference type="OrthoDB" id="9808744at2"/>
<dbReference type="PANTHER" id="PTHR33988:SF3">
    <property type="entry name" value="ENDORIBONUCLEASE TOXIN CHPB-RELATED"/>
    <property type="match status" value="1"/>
</dbReference>
<dbReference type="AlphaFoldDB" id="A0A0R2JV75"/>
<name>A0A0R2JV75_9LACO</name>
<dbReference type="GO" id="GO:0004521">
    <property type="term" value="F:RNA endonuclease activity"/>
    <property type="evidence" value="ECO:0007669"/>
    <property type="project" value="TreeGrafter"/>
</dbReference>
<comment type="caution">
    <text evidence="3">The sequence shown here is derived from an EMBL/GenBank/DDBJ whole genome shotgun (WGS) entry which is preliminary data.</text>
</comment>
<evidence type="ECO:0000313" key="3">
    <source>
        <dbReference type="EMBL" id="KRN78260.1"/>
    </source>
</evidence>
<dbReference type="PATRIC" id="fig|1122148.6.peg.1432"/>
<dbReference type="Proteomes" id="UP000051565">
    <property type="component" value="Unassembled WGS sequence"/>
</dbReference>